<dbReference type="InterPro" id="IPR014001">
    <property type="entry name" value="Helicase_ATP-bd"/>
</dbReference>
<feature type="domain" description="Helicase ATP-binding" evidence="1">
    <location>
        <begin position="36"/>
        <end position="211"/>
    </location>
</feature>
<sequence length="1009" mass="117130">MDYGTTLDLTKVSLDNRKLYSYQEAATNNLNKYFNLKNPEKQQNGLLVMPTGSGKTFTVVNWLLENAISKGYKVIWFAHRKDLIEQAQNAFIHRAPVLLKYNIKKFSIMPISGEHYSMSQASKCDVYICSIQSAASNNGLRFINNMLGAKGREKVVVVIDEAHHAVMPSFRKILAKITDLNPNRILLGITATPTRMQESEQIRLYKMFDCFEDIKTAKQNKENPKFIYEVQLKDLIANGTLANPRYQKIETNIEGNVDFEISENDEKYYKQYGELSERIKNQLANSSYRNKVIVDEYIKNRQKYGKTLVFAVNKAHAYTLDKEFKKAFKENNLDISSEYCLSGDGNNQEKINQFKNQKDGVFINVQILTEGSDVPDIQTVFLTRQTNSEPLLMQMIGRGLRGKAAGGTETLNVVDFHDTWEKFKFWLDPKFIIDGLTGDNESTSSSGEMVAIPWEVTMDIYSRMIANVTSKSNSPIVPNGWYSVTDDEGEDYRIIVFDNQLEAYKNIENNIDKIDKNTTAIGLIKKYFIIQESIPNEDNIEKLIKYINENKEMPEYFEFEGLKVANSIDIAQHLIDSHLDVFGIEEYLEKLFDSNPIFENIYDTVENFINIIWGQIRNIRNPKTPMTVEYLDKKENYNIEKDYFDLQKLLKEVIQEVKEKNWFKPNENVEIMYTDKPVKGWFGLCTKYEDENYVIRINNLLSSPMVNQNVIKYLIYHELLHASGFWKHNKEFRKKEWLYENADVYDNFLDRLMIDYDIKSALDEIKQDESELCGGNKGSKLTHPADGKGGAVISDNGYSEISIENADIIKKIIETAQIEEFIHLEFSTINAYIHIEDISENFYYEEGIYTFGLMYRNYNEKSLSLDCIDYPMMLGVSNWGDEDRIKNGKIYIESPAFGGYFAQLALSQAIEDENYIYIIKNISKLGGKGSIFRLNKNAENITDKYLRREILVEKLNNGVINYKNNDWVVVDKILKNDLEDEDNYPEIFYNFLENFLKYAFYIEEIIKEY</sequence>
<protein>
    <recommendedName>
        <fullName evidence="1">Helicase ATP-binding domain-containing protein</fullName>
    </recommendedName>
</protein>
<dbReference type="GO" id="GO:0005829">
    <property type="term" value="C:cytosol"/>
    <property type="evidence" value="ECO:0007669"/>
    <property type="project" value="TreeGrafter"/>
</dbReference>
<proteinExistence type="predicted"/>
<dbReference type="InterPro" id="IPR050742">
    <property type="entry name" value="Helicase_Restrict-Modif_Enz"/>
</dbReference>
<dbReference type="Pfam" id="PF00271">
    <property type="entry name" value="Helicase_C"/>
    <property type="match status" value="1"/>
</dbReference>
<gene>
    <name evidence="2" type="ORF">Q604_UNBC18335G0004</name>
</gene>
<dbReference type="InterPro" id="IPR006935">
    <property type="entry name" value="Helicase/UvrB_N"/>
</dbReference>
<dbReference type="PANTHER" id="PTHR47396">
    <property type="entry name" value="TYPE I RESTRICTION ENZYME ECOKI R PROTEIN"/>
    <property type="match status" value="1"/>
</dbReference>
<dbReference type="SMART" id="SM00487">
    <property type="entry name" value="DEXDc"/>
    <property type="match status" value="1"/>
</dbReference>
<dbReference type="Gene3D" id="3.30.2010.10">
    <property type="entry name" value="Metalloproteases ('zincins'), catalytic domain"/>
    <property type="match status" value="1"/>
</dbReference>
<dbReference type="PROSITE" id="PS51192">
    <property type="entry name" value="HELICASE_ATP_BIND_1"/>
    <property type="match status" value="1"/>
</dbReference>
<dbReference type="SUPFAM" id="SSF52540">
    <property type="entry name" value="P-loop containing nucleoside triphosphate hydrolases"/>
    <property type="match status" value="1"/>
</dbReference>
<dbReference type="AlphaFoldDB" id="W1WU87"/>
<dbReference type="PANTHER" id="PTHR47396:SF1">
    <property type="entry name" value="ATP-DEPENDENT HELICASE IRC3-RELATED"/>
    <property type="match status" value="1"/>
</dbReference>
<dbReference type="Pfam" id="PF04851">
    <property type="entry name" value="ResIII"/>
    <property type="match status" value="1"/>
</dbReference>
<accession>W1WU87</accession>
<dbReference type="Gene3D" id="3.40.50.300">
    <property type="entry name" value="P-loop containing nucleotide triphosphate hydrolases"/>
    <property type="match status" value="2"/>
</dbReference>
<organism evidence="2">
    <name type="scientific">human gut metagenome</name>
    <dbReference type="NCBI Taxonomy" id="408170"/>
    <lineage>
        <taxon>unclassified sequences</taxon>
        <taxon>metagenomes</taxon>
        <taxon>organismal metagenomes</taxon>
    </lineage>
</organism>
<evidence type="ECO:0000259" key="1">
    <source>
        <dbReference type="PROSITE" id="PS51192"/>
    </source>
</evidence>
<evidence type="ECO:0000313" key="2">
    <source>
        <dbReference type="EMBL" id="ETJ21466.1"/>
    </source>
</evidence>
<dbReference type="InterPro" id="IPR001650">
    <property type="entry name" value="Helicase_C-like"/>
</dbReference>
<comment type="caution">
    <text evidence="2">The sequence shown here is derived from an EMBL/GenBank/DDBJ whole genome shotgun (WGS) entry which is preliminary data.</text>
</comment>
<dbReference type="GO" id="GO:0005524">
    <property type="term" value="F:ATP binding"/>
    <property type="evidence" value="ECO:0007669"/>
    <property type="project" value="InterPro"/>
</dbReference>
<dbReference type="InterPro" id="IPR027417">
    <property type="entry name" value="P-loop_NTPase"/>
</dbReference>
<dbReference type="GO" id="GO:0003677">
    <property type="term" value="F:DNA binding"/>
    <property type="evidence" value="ECO:0007669"/>
    <property type="project" value="InterPro"/>
</dbReference>
<dbReference type="GO" id="GO:0016787">
    <property type="term" value="F:hydrolase activity"/>
    <property type="evidence" value="ECO:0007669"/>
    <property type="project" value="InterPro"/>
</dbReference>
<name>W1WU87_9ZZZZ</name>
<reference evidence="2" key="1">
    <citation type="submission" date="2013-12" db="EMBL/GenBank/DDBJ databases">
        <title>A Varibaculum cambriense genome reconstructed from a premature infant gut community with otherwise low bacterial novelty that shifts toward anaerobic metabolism during the third week of life.</title>
        <authorList>
            <person name="Brown C.T."/>
            <person name="Sharon I."/>
            <person name="Thomas B.C."/>
            <person name="Castelle C.J."/>
            <person name="Morowitz M.J."/>
            <person name="Banfield J.F."/>
        </authorList>
    </citation>
    <scope>NUCLEOTIDE SEQUENCE</scope>
</reference>
<dbReference type="EMBL" id="AZMM01018335">
    <property type="protein sequence ID" value="ETJ21466.1"/>
    <property type="molecule type" value="Genomic_DNA"/>
</dbReference>